<keyword evidence="2" id="KW-1133">Transmembrane helix</keyword>
<dbReference type="GO" id="GO:0002693">
    <property type="term" value="P:positive regulation of cellular extravasation"/>
    <property type="evidence" value="ECO:0007669"/>
    <property type="project" value="TreeGrafter"/>
</dbReference>
<dbReference type="AlphaFoldDB" id="A0A6G1PKE1"/>
<keyword evidence="4" id="KW-1185">Reference proteome</keyword>
<dbReference type="GO" id="GO:0043114">
    <property type="term" value="P:regulation of vascular permeability"/>
    <property type="evidence" value="ECO:0007669"/>
    <property type="project" value="TreeGrafter"/>
</dbReference>
<dbReference type="InterPro" id="IPR009538">
    <property type="entry name" value="PV-1"/>
</dbReference>
<protein>
    <submittedName>
        <fullName evidence="3">Plasmalemma vesicle-associated protein</fullName>
    </submittedName>
</protein>
<keyword evidence="1" id="KW-0175">Coiled coil</keyword>
<dbReference type="EMBL" id="CM015717">
    <property type="protein sequence ID" value="KAF3690712.1"/>
    <property type="molecule type" value="Genomic_DNA"/>
</dbReference>
<proteinExistence type="predicted"/>
<keyword evidence="2" id="KW-0812">Transmembrane</keyword>
<sequence length="413" mass="47788">MYSSTYSQAKYGREAREHTYKTKGKSCGYYVKIVFFFSSLIQSLIIVSLVLFLIYGQPAKSAEQKRIEELEQSFNRLSDINIQLRKEKAELGTQLRARTAEKTALEKEMEKHKALANKTEQEMKMKLSACEAMKMSLMTRRVPLPVPVSNGNELKTCQSLTAQLRAMVDLIQANFTRTVQTLSQEKDMAVKDRDMQHQDAIHLRRENSMVKEQLNSYTRKCKEEFTNSLAGIQTVTRDFLNRINNMFPHQLTFHLSCDKQKEEIEKIKSSCTNLSRDIENKFQAYLDKVGDKVANIQGLSSHLEVQNKYLTSEFQQCERNRNETIVATNRQIQLYQKVQDERMETLLKEQDRLRKDKALQDQTLALKETELQNLRSMLSVQSSFKSGFPKPSGFQGAPQHTVETDMTKFLMGR</sequence>
<feature type="transmembrane region" description="Helical" evidence="2">
    <location>
        <begin position="29"/>
        <end position="55"/>
    </location>
</feature>
<dbReference type="PANTHER" id="PTHR21687">
    <property type="entry name" value="PLASMALEMMA VESICLE-ASSOCIATED PROTEIN"/>
    <property type="match status" value="1"/>
</dbReference>
<dbReference type="PANTHER" id="PTHR21687:SF6">
    <property type="entry name" value="PLASMALEMMA VESICLE-ASSOCIATED PROTEIN"/>
    <property type="match status" value="1"/>
</dbReference>
<feature type="coiled-coil region" evidence="1">
    <location>
        <begin position="60"/>
        <end position="122"/>
    </location>
</feature>
<evidence type="ECO:0000256" key="1">
    <source>
        <dbReference type="SAM" id="Coils"/>
    </source>
</evidence>
<reference evidence="3 4" key="1">
    <citation type="submission" date="2019-02" db="EMBL/GenBank/DDBJ databases">
        <title>Opniocepnalus argus genome.</title>
        <authorList>
            <person name="Zhou C."/>
            <person name="Xiao S."/>
        </authorList>
    </citation>
    <scope>NUCLEOTIDE SEQUENCE [LARGE SCALE GENOMIC DNA]</scope>
    <source>
        <strain evidence="3">OARG1902GOOAL</strain>
        <tissue evidence="3">Muscle</tissue>
    </source>
</reference>
<gene>
    <name evidence="3" type="ORF">EXN66_Car006385</name>
</gene>
<organism evidence="3 4">
    <name type="scientific">Channa argus</name>
    <name type="common">Northern snakehead</name>
    <name type="synonym">Ophicephalus argus</name>
    <dbReference type="NCBI Taxonomy" id="215402"/>
    <lineage>
        <taxon>Eukaryota</taxon>
        <taxon>Metazoa</taxon>
        <taxon>Chordata</taxon>
        <taxon>Craniata</taxon>
        <taxon>Vertebrata</taxon>
        <taxon>Euteleostomi</taxon>
        <taxon>Actinopterygii</taxon>
        <taxon>Neopterygii</taxon>
        <taxon>Teleostei</taxon>
        <taxon>Neoteleostei</taxon>
        <taxon>Acanthomorphata</taxon>
        <taxon>Anabantaria</taxon>
        <taxon>Anabantiformes</taxon>
        <taxon>Channoidei</taxon>
        <taxon>Channidae</taxon>
        <taxon>Channa</taxon>
    </lineage>
</organism>
<evidence type="ECO:0000313" key="3">
    <source>
        <dbReference type="EMBL" id="KAF3690712.1"/>
    </source>
</evidence>
<name>A0A6G1PKE1_CHAAH</name>
<evidence type="ECO:0000256" key="2">
    <source>
        <dbReference type="SAM" id="Phobius"/>
    </source>
</evidence>
<evidence type="ECO:0000313" key="4">
    <source>
        <dbReference type="Proteomes" id="UP000503349"/>
    </source>
</evidence>
<reference evidence="4" key="2">
    <citation type="submission" date="2019-02" db="EMBL/GenBank/DDBJ databases">
        <title>Opniocepnalus argus Var Kimnra genome.</title>
        <authorList>
            <person name="Zhou C."/>
            <person name="Xiao S."/>
        </authorList>
    </citation>
    <scope>NUCLEOTIDE SEQUENCE [LARGE SCALE GENOMIC DNA]</scope>
</reference>
<dbReference type="Proteomes" id="UP000503349">
    <property type="component" value="Chromosome 6"/>
</dbReference>
<keyword evidence="2" id="KW-0472">Membrane</keyword>
<accession>A0A6G1PKE1</accession>